<feature type="chain" id="PRO_5042291595" evidence="1">
    <location>
        <begin position="19"/>
        <end position="233"/>
    </location>
</feature>
<accession>A0AAF0J8J3</accession>
<evidence type="ECO:0000313" key="3">
    <source>
        <dbReference type="Proteomes" id="UP001219933"/>
    </source>
</evidence>
<reference evidence="2" key="1">
    <citation type="submission" date="2023-03" db="EMBL/GenBank/DDBJ databases">
        <title>Mating type loci evolution in Malassezia.</title>
        <authorList>
            <person name="Coelho M.A."/>
        </authorList>
    </citation>
    <scope>NUCLEOTIDE SEQUENCE</scope>
    <source>
        <strain evidence="2">CBS 11721</strain>
    </source>
</reference>
<sequence>MLARVLVVGIAALSAAAAALSPIEAASRLANDSSNIKYRTPDDVYRTTKLDKTVVVGSESHKGWVSPLHNNGSMMDLAGGGLREPINVIIRGDSDPYIMSDHGLLDYVRSIGFSFECLHLHGGGYQYANLGDGNGYQPQLVEYRELMFPGSPGVFVGSCWETLAGGNHFRVWRQNGTQADTGAWFLAVSKEEDLLQHHTIVPNGYDIGRDLLVKAATDGSQFAGRSWKADATV</sequence>
<protein>
    <submittedName>
        <fullName evidence="2">Uncharacterized protein</fullName>
    </submittedName>
</protein>
<feature type="signal peptide" evidence="1">
    <location>
        <begin position="1"/>
        <end position="18"/>
    </location>
</feature>
<organism evidence="2 3">
    <name type="scientific">Malassezia cuniculi</name>
    <dbReference type="NCBI Taxonomy" id="948313"/>
    <lineage>
        <taxon>Eukaryota</taxon>
        <taxon>Fungi</taxon>
        <taxon>Dikarya</taxon>
        <taxon>Basidiomycota</taxon>
        <taxon>Ustilaginomycotina</taxon>
        <taxon>Malasseziomycetes</taxon>
        <taxon>Malasseziales</taxon>
        <taxon>Malasseziaceae</taxon>
        <taxon>Malassezia</taxon>
    </lineage>
</organism>
<dbReference type="EMBL" id="CP119882">
    <property type="protein sequence ID" value="WFD36914.1"/>
    <property type="molecule type" value="Genomic_DNA"/>
</dbReference>
<evidence type="ECO:0000313" key="2">
    <source>
        <dbReference type="EMBL" id="WFD36914.1"/>
    </source>
</evidence>
<keyword evidence="1" id="KW-0732">Signal</keyword>
<gene>
    <name evidence="2" type="ORF">MCUN1_003806</name>
</gene>
<dbReference type="Proteomes" id="UP001219933">
    <property type="component" value="Chromosome 6"/>
</dbReference>
<name>A0AAF0J8J3_9BASI</name>
<dbReference type="AlphaFoldDB" id="A0AAF0J8J3"/>
<keyword evidence="3" id="KW-1185">Reference proteome</keyword>
<evidence type="ECO:0000256" key="1">
    <source>
        <dbReference type="SAM" id="SignalP"/>
    </source>
</evidence>
<proteinExistence type="predicted"/>